<dbReference type="RefSeq" id="WP_315747359.1">
    <property type="nucleotide sequence ID" value="NZ_JAVYAA010000010.1"/>
</dbReference>
<organism evidence="3 4">
    <name type="scientific">Paenibacillus suaedae</name>
    <dbReference type="NCBI Taxonomy" id="3077233"/>
    <lineage>
        <taxon>Bacteria</taxon>
        <taxon>Bacillati</taxon>
        <taxon>Bacillota</taxon>
        <taxon>Bacilli</taxon>
        <taxon>Bacillales</taxon>
        <taxon>Paenibacillaceae</taxon>
        <taxon>Paenibacillus</taxon>
    </lineage>
</organism>
<evidence type="ECO:0000256" key="1">
    <source>
        <dbReference type="SAM" id="Coils"/>
    </source>
</evidence>
<reference evidence="4" key="1">
    <citation type="submission" date="2023-09" db="EMBL/GenBank/DDBJ databases">
        <title>Paenibacillus sp. chi10 Genome sequencing and assembly.</title>
        <authorList>
            <person name="Kim I."/>
        </authorList>
    </citation>
    <scope>NUCLEOTIDE SEQUENCE [LARGE SCALE GENOMIC DNA]</scope>
    <source>
        <strain evidence="4">chi10</strain>
    </source>
</reference>
<evidence type="ECO:0000313" key="3">
    <source>
        <dbReference type="EMBL" id="MDT8979999.1"/>
    </source>
</evidence>
<dbReference type="EMBL" id="JAVYAA010000010">
    <property type="protein sequence ID" value="MDT8979999.1"/>
    <property type="molecule type" value="Genomic_DNA"/>
</dbReference>
<feature type="transmembrane region" description="Helical" evidence="2">
    <location>
        <begin position="12"/>
        <end position="34"/>
    </location>
</feature>
<gene>
    <name evidence="3" type="ORF">RQP50_27595</name>
</gene>
<accession>A0AAJ2K243</accession>
<evidence type="ECO:0000313" key="4">
    <source>
        <dbReference type="Proteomes" id="UP001250538"/>
    </source>
</evidence>
<evidence type="ECO:0000256" key="2">
    <source>
        <dbReference type="SAM" id="Phobius"/>
    </source>
</evidence>
<keyword evidence="4" id="KW-1185">Reference proteome</keyword>
<comment type="caution">
    <text evidence="3">The sequence shown here is derived from an EMBL/GenBank/DDBJ whole genome shotgun (WGS) entry which is preliminary data.</text>
</comment>
<keyword evidence="2" id="KW-0472">Membrane</keyword>
<feature type="transmembrane region" description="Helical" evidence="2">
    <location>
        <begin position="40"/>
        <end position="61"/>
    </location>
</feature>
<feature type="coiled-coil region" evidence="1">
    <location>
        <begin position="79"/>
        <end position="157"/>
    </location>
</feature>
<sequence length="235" mass="26516">MNNKSKVQNPLTIIAIFAGIAEIAGTTVLIGLPIEIQRTFVWFVMLFPFVLIVLFFLVLLFKHGVLYAPSDFTDESNFIGILKNRSNKINNELTEATSEIVEAKKLIDALEEAKKQLEESTAENIYSTQIKELSKKLNSIQNQVENAMQTNKNTQLTNNIKLHKKNNGKIVSTTIKNILEEIEESGFVGITIGEIEKITGYSKEEIVTALYSLRIDGSILSDGNRYYRDLRERAL</sequence>
<proteinExistence type="predicted"/>
<keyword evidence="2" id="KW-0812">Transmembrane</keyword>
<dbReference type="AlphaFoldDB" id="A0AAJ2K243"/>
<protein>
    <submittedName>
        <fullName evidence="3">Uncharacterized protein</fullName>
    </submittedName>
</protein>
<keyword evidence="1" id="KW-0175">Coiled coil</keyword>
<keyword evidence="2" id="KW-1133">Transmembrane helix</keyword>
<dbReference type="Proteomes" id="UP001250538">
    <property type="component" value="Unassembled WGS sequence"/>
</dbReference>
<name>A0AAJ2K243_9BACL</name>